<sequence length="62" mass="6838">MQNLVIETLPVVPHIVFGIFDLAIPDLIFWVAVIVAFFAGCWARIPNFMTHGATPEERGAGK</sequence>
<dbReference type="OrthoDB" id="9988958at2"/>
<protein>
    <submittedName>
        <fullName evidence="1">Uncharacterized protein</fullName>
    </submittedName>
</protein>
<evidence type="ECO:0000313" key="2">
    <source>
        <dbReference type="Proteomes" id="UP000286806"/>
    </source>
</evidence>
<dbReference type="RefSeq" id="WP_124704389.1">
    <property type="nucleotide sequence ID" value="NZ_BGOW01000013.1"/>
</dbReference>
<dbReference type="AlphaFoldDB" id="A0A401JDA6"/>
<dbReference type="EMBL" id="BGOW01000013">
    <property type="protein sequence ID" value="GBL45574.1"/>
    <property type="molecule type" value="Genomic_DNA"/>
</dbReference>
<gene>
    <name evidence="1" type="ORF">SFMTTN_1384</name>
</gene>
<evidence type="ECO:0000313" key="1">
    <source>
        <dbReference type="EMBL" id="GBL45574.1"/>
    </source>
</evidence>
<proteinExistence type="predicted"/>
<keyword evidence="2" id="KW-1185">Reference proteome</keyword>
<organism evidence="1 2">
    <name type="scientific">Sulfuriferula multivorans</name>
    <dbReference type="NCBI Taxonomy" id="1559896"/>
    <lineage>
        <taxon>Bacteria</taxon>
        <taxon>Pseudomonadati</taxon>
        <taxon>Pseudomonadota</taxon>
        <taxon>Betaproteobacteria</taxon>
        <taxon>Nitrosomonadales</taxon>
        <taxon>Sulfuricellaceae</taxon>
        <taxon>Sulfuriferula</taxon>
    </lineage>
</organism>
<reference evidence="1 2" key="1">
    <citation type="journal article" date="2019" name="Front. Microbiol.">
        <title>Genomes of Neutrophilic Sulfur-Oxidizing Chemolithoautotrophs Representing 9 Proteobacterial Species From 8 Genera.</title>
        <authorList>
            <person name="Watanabe T."/>
            <person name="Kojima H."/>
            <person name="Umezawa K."/>
            <person name="Hori C."/>
            <person name="Takasuka T.E."/>
            <person name="Kato Y."/>
            <person name="Fukui M."/>
        </authorList>
    </citation>
    <scope>NUCLEOTIDE SEQUENCE [LARGE SCALE GENOMIC DNA]</scope>
    <source>
        <strain evidence="1 2">TTN</strain>
    </source>
</reference>
<name>A0A401JDA6_9PROT</name>
<comment type="caution">
    <text evidence="1">The sequence shown here is derived from an EMBL/GenBank/DDBJ whole genome shotgun (WGS) entry which is preliminary data.</text>
</comment>
<accession>A0A401JDA6</accession>
<dbReference type="Proteomes" id="UP000286806">
    <property type="component" value="Unassembled WGS sequence"/>
</dbReference>